<feature type="compositionally biased region" description="Basic residues" evidence="1">
    <location>
        <begin position="56"/>
        <end position="68"/>
    </location>
</feature>
<evidence type="ECO:0000313" key="3">
    <source>
        <dbReference type="Proteomes" id="UP000219422"/>
    </source>
</evidence>
<protein>
    <submittedName>
        <fullName evidence="2">Uncharacterized protein</fullName>
    </submittedName>
</protein>
<reference evidence="2 3" key="1">
    <citation type="submission" date="2017-10" db="EMBL/GenBank/DDBJ databases">
        <title>Sphingobium yanoikuyae S72.</title>
        <authorList>
            <person name="Sanchez E."/>
            <person name="Bustos P."/>
            <person name="Mendoza P."/>
            <person name="Guo X."/>
            <person name="Mendoza A."/>
        </authorList>
    </citation>
    <scope>NUCLEOTIDE SEQUENCE [LARGE SCALE GENOMIC DNA]</scope>
    <source>
        <strain evidence="2 3">S72</strain>
    </source>
</reference>
<dbReference type="Proteomes" id="UP000219422">
    <property type="component" value="Chromosome"/>
</dbReference>
<dbReference type="AlphaFoldDB" id="A0A291N3V8"/>
<evidence type="ECO:0000256" key="1">
    <source>
        <dbReference type="SAM" id="MobiDB-lite"/>
    </source>
</evidence>
<organism evidence="2 3">
    <name type="scientific">Sphingobium yanoikuyae</name>
    <name type="common">Sphingomonas yanoikuyae</name>
    <dbReference type="NCBI Taxonomy" id="13690"/>
    <lineage>
        <taxon>Bacteria</taxon>
        <taxon>Pseudomonadati</taxon>
        <taxon>Pseudomonadota</taxon>
        <taxon>Alphaproteobacteria</taxon>
        <taxon>Sphingomonadales</taxon>
        <taxon>Sphingomonadaceae</taxon>
        <taxon>Sphingobium</taxon>
    </lineage>
</organism>
<evidence type="ECO:0000313" key="2">
    <source>
        <dbReference type="EMBL" id="ATI81905.1"/>
    </source>
</evidence>
<name>A0A291N3V8_SPHYA</name>
<accession>A0A291N3V8</accession>
<gene>
    <name evidence="2" type="ORF">A6768_19145</name>
</gene>
<dbReference type="KEGG" id="sya:A6768_19145"/>
<proteinExistence type="predicted"/>
<dbReference type="EMBL" id="CP023741">
    <property type="protein sequence ID" value="ATI81905.1"/>
    <property type="molecule type" value="Genomic_DNA"/>
</dbReference>
<dbReference type="RefSeq" id="WP_097384669.1">
    <property type="nucleotide sequence ID" value="NZ_CP023741.1"/>
</dbReference>
<dbReference type="GeneID" id="57778969"/>
<sequence>MHHQDDAAYFRRREIQELATAEKIANPLAKRLHWEMAQQYAMRARWSEDTPGARGHYYKKNRKQLLTD</sequence>
<feature type="region of interest" description="Disordered" evidence="1">
    <location>
        <begin position="49"/>
        <end position="68"/>
    </location>
</feature>